<dbReference type="EMBL" id="CP020028">
    <property type="protein sequence ID" value="ASR47366.1"/>
    <property type="molecule type" value="Genomic_DNA"/>
</dbReference>
<dbReference type="PRINTS" id="PR00081">
    <property type="entry name" value="GDHRDH"/>
</dbReference>
<sequence length="264" mass="27539">MAITYANPMTEFEGKKVLVTGGTKGMGEKIAQRFAAAGAAVLTTARSIPAELADPNLFVQADISTLEGVETVVQAVQKRFGTIDILVNNVGGSNTPPGGALAATDENWMETLNWNLLAAVRLDRGLLPLMLDNGKGAIVHISSIQGKLPLYESTVPYAASKAALTNYSKSLSKEFSPKGIRINTVSPGFIQTTAADAMMENIAKVTGSVERALQSVMDALGGIPLGRPGYPEEVAELVAFLASDRAGSITGANYVIDGGTVPTV</sequence>
<dbReference type="GO" id="GO:0008206">
    <property type="term" value="P:bile acid metabolic process"/>
    <property type="evidence" value="ECO:0007669"/>
    <property type="project" value="UniProtKB-ARBA"/>
</dbReference>
<evidence type="ECO:0000313" key="3">
    <source>
        <dbReference type="EMBL" id="ASR47366.1"/>
    </source>
</evidence>
<dbReference type="GO" id="GO:0016616">
    <property type="term" value="F:oxidoreductase activity, acting on the CH-OH group of donors, NAD or NADP as acceptor"/>
    <property type="evidence" value="ECO:0007669"/>
    <property type="project" value="TreeGrafter"/>
</dbReference>
<organism evidence="3 4">
    <name type="scientific">Paenibacillus kribbensis</name>
    <dbReference type="NCBI Taxonomy" id="172713"/>
    <lineage>
        <taxon>Bacteria</taxon>
        <taxon>Bacillati</taxon>
        <taxon>Bacillota</taxon>
        <taxon>Bacilli</taxon>
        <taxon>Bacillales</taxon>
        <taxon>Paenibacillaceae</taxon>
        <taxon>Paenibacillus</taxon>
    </lineage>
</organism>
<dbReference type="OrthoDB" id="9803333at2"/>
<dbReference type="PRINTS" id="PR00080">
    <property type="entry name" value="SDRFAMILY"/>
</dbReference>
<dbReference type="InterPro" id="IPR036291">
    <property type="entry name" value="NAD(P)-bd_dom_sf"/>
</dbReference>
<dbReference type="InterPro" id="IPR020904">
    <property type="entry name" value="Sc_DH/Rdtase_CS"/>
</dbReference>
<dbReference type="SUPFAM" id="SSF51735">
    <property type="entry name" value="NAD(P)-binding Rossmann-fold domains"/>
    <property type="match status" value="1"/>
</dbReference>
<keyword evidence="2" id="KW-0560">Oxidoreductase</keyword>
<comment type="similarity">
    <text evidence="1">Belongs to the short-chain dehydrogenases/reductases (SDR) family.</text>
</comment>
<dbReference type="NCBIfam" id="NF005095">
    <property type="entry name" value="PRK06523.1"/>
    <property type="match status" value="1"/>
</dbReference>
<protein>
    <submittedName>
        <fullName evidence="3">Short-chain dehydrogenase</fullName>
    </submittedName>
</protein>
<dbReference type="Proteomes" id="UP000214666">
    <property type="component" value="Chromosome"/>
</dbReference>
<dbReference type="Gene3D" id="3.40.50.720">
    <property type="entry name" value="NAD(P)-binding Rossmann-like Domain"/>
    <property type="match status" value="1"/>
</dbReference>
<keyword evidence="4" id="KW-1185">Reference proteome</keyword>
<accession>A0A222WMM2</accession>
<dbReference type="RefSeq" id="WP_094154944.1">
    <property type="nucleotide sequence ID" value="NZ_CP020028.1"/>
</dbReference>
<evidence type="ECO:0000313" key="4">
    <source>
        <dbReference type="Proteomes" id="UP000214666"/>
    </source>
</evidence>
<evidence type="ECO:0000256" key="2">
    <source>
        <dbReference type="ARBA" id="ARBA00023002"/>
    </source>
</evidence>
<proteinExistence type="inferred from homology"/>
<evidence type="ECO:0000256" key="1">
    <source>
        <dbReference type="ARBA" id="ARBA00006484"/>
    </source>
</evidence>
<dbReference type="STRING" id="172713.GCA_001705305_00498"/>
<dbReference type="AlphaFoldDB" id="A0A222WMM2"/>
<dbReference type="InterPro" id="IPR002347">
    <property type="entry name" value="SDR_fam"/>
</dbReference>
<dbReference type="PROSITE" id="PS00061">
    <property type="entry name" value="ADH_SHORT"/>
    <property type="match status" value="1"/>
</dbReference>
<dbReference type="PANTHER" id="PTHR42760:SF133">
    <property type="entry name" value="3-OXOACYL-[ACYL-CARRIER-PROTEIN] REDUCTASE"/>
    <property type="match status" value="1"/>
</dbReference>
<name>A0A222WMM2_9BACL</name>
<dbReference type="KEGG" id="pkb:B4V02_12025"/>
<dbReference type="PANTHER" id="PTHR42760">
    <property type="entry name" value="SHORT-CHAIN DEHYDROGENASES/REDUCTASES FAMILY MEMBER"/>
    <property type="match status" value="1"/>
</dbReference>
<reference evidence="3 4" key="1">
    <citation type="submission" date="2017-03" db="EMBL/GenBank/DDBJ databases">
        <title>Complete genome sequence of Paenibacillus Kribbensis producing bioflocculants.</title>
        <authorList>
            <person name="Lee H.-G."/>
            <person name="Oh H.-M."/>
        </authorList>
    </citation>
    <scope>NUCLEOTIDE SEQUENCE [LARGE SCALE GENOMIC DNA]</scope>
    <source>
        <strain evidence="3 4">AM49</strain>
    </source>
</reference>
<dbReference type="FunFam" id="3.40.50.720:FF:000084">
    <property type="entry name" value="Short-chain dehydrogenase reductase"/>
    <property type="match status" value="1"/>
</dbReference>
<gene>
    <name evidence="3" type="ORF">B4V02_12025</name>
</gene>
<dbReference type="Pfam" id="PF13561">
    <property type="entry name" value="adh_short_C2"/>
    <property type="match status" value="1"/>
</dbReference>